<comment type="caution">
    <text evidence="1">The sequence shown here is derived from an EMBL/GenBank/DDBJ whole genome shotgun (WGS) entry which is preliminary data.</text>
</comment>
<reference evidence="1 2" key="1">
    <citation type="submission" date="2018-08" db="EMBL/GenBank/DDBJ databases">
        <title>Murine metabolic-syndrome-specific gut microbial biobank.</title>
        <authorList>
            <person name="Liu C."/>
        </authorList>
    </citation>
    <scope>NUCLEOTIDE SEQUENCE [LARGE SCALE GENOMIC DNA]</scope>
    <source>
        <strain evidence="1 2">28</strain>
    </source>
</reference>
<dbReference type="Proteomes" id="UP000446866">
    <property type="component" value="Unassembled WGS sequence"/>
</dbReference>
<organism evidence="1 2">
    <name type="scientific">Anaerotruncus colihominis</name>
    <dbReference type="NCBI Taxonomy" id="169435"/>
    <lineage>
        <taxon>Bacteria</taxon>
        <taxon>Bacillati</taxon>
        <taxon>Bacillota</taxon>
        <taxon>Clostridia</taxon>
        <taxon>Eubacteriales</taxon>
        <taxon>Oscillospiraceae</taxon>
        <taxon>Anaerotruncus</taxon>
    </lineage>
</organism>
<dbReference type="RefSeq" id="WP_160200935.1">
    <property type="nucleotide sequence ID" value="NZ_QXWK01000004.1"/>
</dbReference>
<evidence type="ECO:0000313" key="1">
    <source>
        <dbReference type="EMBL" id="NBH60635.1"/>
    </source>
</evidence>
<dbReference type="AlphaFoldDB" id="A0A845QI73"/>
<accession>A0A845QI73</accession>
<protein>
    <submittedName>
        <fullName evidence="1">Uncharacterized protein</fullName>
    </submittedName>
</protein>
<name>A0A845QI73_9FIRM</name>
<keyword evidence="2" id="KW-1185">Reference proteome</keyword>
<sequence length="205" mass="24125">MKKKTNRGTLVTWIVIVVILLVLNVPWPVHKELTGIMIKMDDSEFCEEVSIELDGSYYVNFLKEDEYWGYFRLSNDKMTQNEQVAFNLSIGADYEEDLSYRFYEKENPWEFAQVCNELGAYESGRLLSKRFLRKICIEVPDYVENGYGIYDGIEERTGYMIVTGVSNYKEAMNRIDACYSDIVFMPEHLKEWPNRVKFSHKIHTS</sequence>
<gene>
    <name evidence="1" type="ORF">D0435_02970</name>
</gene>
<proteinExistence type="predicted"/>
<evidence type="ECO:0000313" key="2">
    <source>
        <dbReference type="Proteomes" id="UP000446866"/>
    </source>
</evidence>
<dbReference type="EMBL" id="QXWK01000004">
    <property type="protein sequence ID" value="NBH60635.1"/>
    <property type="molecule type" value="Genomic_DNA"/>
</dbReference>